<dbReference type="NCBIfam" id="TIGR00486">
    <property type="entry name" value="YbgI_SA1388"/>
    <property type="match status" value="1"/>
</dbReference>
<gene>
    <name evidence="4" type="ORF">UU14_C0002G0069</name>
</gene>
<dbReference type="Pfam" id="PF01784">
    <property type="entry name" value="DUF34_NIF3"/>
    <property type="match status" value="1"/>
</dbReference>
<dbReference type="AlphaFoldDB" id="A0A0G0TDC5"/>
<proteinExistence type="inferred from homology"/>
<keyword evidence="2 3" id="KW-0479">Metal-binding</keyword>
<evidence type="ECO:0000256" key="2">
    <source>
        <dbReference type="ARBA" id="ARBA00022723"/>
    </source>
</evidence>
<accession>A0A0G0TDC5</accession>
<evidence type="ECO:0000313" key="5">
    <source>
        <dbReference type="Proteomes" id="UP000034664"/>
    </source>
</evidence>
<organism evidence="4 5">
    <name type="scientific">Candidatus Roizmanbacteria bacterium GW2011_GWB1_40_7</name>
    <dbReference type="NCBI Taxonomy" id="1618482"/>
    <lineage>
        <taxon>Bacteria</taxon>
        <taxon>Candidatus Roizmaniibacteriota</taxon>
    </lineage>
</organism>
<dbReference type="Proteomes" id="UP000034664">
    <property type="component" value="Unassembled WGS sequence"/>
</dbReference>
<dbReference type="PANTHER" id="PTHR13799">
    <property type="entry name" value="NGG1 INTERACTING FACTOR 3"/>
    <property type="match status" value="1"/>
</dbReference>
<comment type="similarity">
    <text evidence="1">Belongs to the GTP cyclohydrolase I type 2/NIF3 family.</text>
</comment>
<feature type="binding site" evidence="3">
    <location>
        <position position="107"/>
    </location>
    <ligand>
        <name>a divalent metal cation</name>
        <dbReference type="ChEBI" id="CHEBI:60240"/>
        <label>1</label>
    </ligand>
</feature>
<dbReference type="GO" id="GO:0005737">
    <property type="term" value="C:cytoplasm"/>
    <property type="evidence" value="ECO:0007669"/>
    <property type="project" value="TreeGrafter"/>
</dbReference>
<evidence type="ECO:0000313" key="4">
    <source>
        <dbReference type="EMBL" id="KKR72816.1"/>
    </source>
</evidence>
<dbReference type="GO" id="GO:0046872">
    <property type="term" value="F:metal ion binding"/>
    <property type="evidence" value="ECO:0007669"/>
    <property type="project" value="UniProtKB-KW"/>
</dbReference>
<protein>
    <submittedName>
        <fullName evidence="4">Dinuclear metal center protein, YbgI/SA1388 family</fullName>
    </submittedName>
</protein>
<feature type="binding site" evidence="3">
    <location>
        <position position="224"/>
    </location>
    <ligand>
        <name>a divalent metal cation</name>
        <dbReference type="ChEBI" id="CHEBI:60240"/>
        <label>1</label>
    </ligand>
</feature>
<sequence>MIKRDELITFIKKTIGYELLEKARNKDDMANGVQILGGSNVEVVTLGVSLNEEFLIKVVADRSNFCIFHHGFDFRTYKSRLSPDQMKRLKIIFQNNITVMGFHYALDAHEEIGNNAQIIKQLGATIKEPLFEEWGYTATFHKPVSVKELKKRCRELFNREIYFIESDREMIRTIGVVSGGAAPYAMHIQEMIDKDVEVYISGETKESAPHKLKEAGIAYFICGHYTTEVFGVKALGEALKKHFKDRLVVEFIDVPNPI</sequence>
<dbReference type="SUPFAM" id="SSF102705">
    <property type="entry name" value="NIF3 (NGG1p interacting factor 3)-like"/>
    <property type="match status" value="1"/>
</dbReference>
<dbReference type="Gene3D" id="3.40.1390.30">
    <property type="entry name" value="NIF3 (NGG1p interacting factor 3)-like"/>
    <property type="match status" value="2"/>
</dbReference>
<name>A0A0G0TDC5_9BACT</name>
<feature type="binding site" evidence="3">
    <location>
        <position position="70"/>
    </location>
    <ligand>
        <name>a divalent metal cation</name>
        <dbReference type="ChEBI" id="CHEBI:60240"/>
        <label>1</label>
    </ligand>
</feature>
<comment type="caution">
    <text evidence="4">The sequence shown here is derived from an EMBL/GenBank/DDBJ whole genome shotgun (WGS) entry which is preliminary data.</text>
</comment>
<dbReference type="EMBL" id="LBZM01000002">
    <property type="protein sequence ID" value="KKR72816.1"/>
    <property type="molecule type" value="Genomic_DNA"/>
</dbReference>
<evidence type="ECO:0000256" key="3">
    <source>
        <dbReference type="PIRSR" id="PIRSR602678-1"/>
    </source>
</evidence>
<feature type="binding site" evidence="3">
    <location>
        <position position="228"/>
    </location>
    <ligand>
        <name>a divalent metal cation</name>
        <dbReference type="ChEBI" id="CHEBI:60240"/>
        <label>1</label>
    </ligand>
</feature>
<reference evidence="4 5" key="1">
    <citation type="journal article" date="2015" name="Nature">
        <title>rRNA introns, odd ribosomes, and small enigmatic genomes across a large radiation of phyla.</title>
        <authorList>
            <person name="Brown C.T."/>
            <person name="Hug L.A."/>
            <person name="Thomas B.C."/>
            <person name="Sharon I."/>
            <person name="Castelle C.J."/>
            <person name="Singh A."/>
            <person name="Wilkins M.J."/>
            <person name="Williams K.H."/>
            <person name="Banfield J.F."/>
        </authorList>
    </citation>
    <scope>NUCLEOTIDE SEQUENCE [LARGE SCALE GENOMIC DNA]</scope>
</reference>
<evidence type="ECO:0000256" key="1">
    <source>
        <dbReference type="ARBA" id="ARBA00006964"/>
    </source>
</evidence>
<dbReference type="InterPro" id="IPR036069">
    <property type="entry name" value="DUF34/NIF3_sf"/>
</dbReference>
<feature type="binding site" evidence="3">
    <location>
        <position position="69"/>
    </location>
    <ligand>
        <name>a divalent metal cation</name>
        <dbReference type="ChEBI" id="CHEBI:60240"/>
        <label>1</label>
    </ligand>
</feature>
<dbReference type="InterPro" id="IPR002678">
    <property type="entry name" value="DUF34/NIF3"/>
</dbReference>
<dbReference type="PANTHER" id="PTHR13799:SF14">
    <property type="entry name" value="GTP CYCLOHYDROLASE 1 TYPE 2 HOMOLOG"/>
    <property type="match status" value="1"/>
</dbReference>